<dbReference type="EMBL" id="VSSQ01059109">
    <property type="protein sequence ID" value="MPN12707.1"/>
    <property type="molecule type" value="Genomic_DNA"/>
</dbReference>
<accession>A0A645FEI0</accession>
<feature type="compositionally biased region" description="Low complexity" evidence="2">
    <location>
        <begin position="131"/>
        <end position="162"/>
    </location>
</feature>
<proteinExistence type="predicted"/>
<dbReference type="InterPro" id="IPR011098">
    <property type="entry name" value="G5_dom"/>
</dbReference>
<reference evidence="4" key="1">
    <citation type="submission" date="2019-08" db="EMBL/GenBank/DDBJ databases">
        <authorList>
            <person name="Kucharzyk K."/>
            <person name="Murdoch R.W."/>
            <person name="Higgins S."/>
            <person name="Loffler F."/>
        </authorList>
    </citation>
    <scope>NUCLEOTIDE SEQUENCE</scope>
</reference>
<sequence length="197" mass="20931">MDATVSWGGPNYRFRNNTDYPVKIQSVYSKGYLTMTLYGTKTDDVTVKMTNKVLSTTEYKTVYEDDPTLPAGAEKVKTTPYTGYKVETYRNLYDGSGKLISSNFEASSDYKVRNKVISKGPALPSVPTGGTSSEVPVPETPSTTPETGTETGATPETSSTAPENGATPVTPETPIPSEESNPGGTDPNAVISPLPAA</sequence>
<dbReference type="Pfam" id="PF07501">
    <property type="entry name" value="G5"/>
    <property type="match status" value="1"/>
</dbReference>
<evidence type="ECO:0000259" key="3">
    <source>
        <dbReference type="PROSITE" id="PS51109"/>
    </source>
</evidence>
<dbReference type="Gene3D" id="2.20.230.10">
    <property type="entry name" value="Resuscitation-promoting factor rpfb"/>
    <property type="match status" value="1"/>
</dbReference>
<organism evidence="4">
    <name type="scientific">bioreactor metagenome</name>
    <dbReference type="NCBI Taxonomy" id="1076179"/>
    <lineage>
        <taxon>unclassified sequences</taxon>
        <taxon>metagenomes</taxon>
        <taxon>ecological metagenomes</taxon>
    </lineage>
</organism>
<dbReference type="PANTHER" id="PTHR35788:SF1">
    <property type="entry name" value="EXPORTED PROTEIN"/>
    <property type="match status" value="1"/>
</dbReference>
<comment type="caution">
    <text evidence="4">The sequence shown here is derived from an EMBL/GenBank/DDBJ whole genome shotgun (WGS) entry which is preliminary data.</text>
</comment>
<feature type="region of interest" description="Disordered" evidence="2">
    <location>
        <begin position="119"/>
        <end position="197"/>
    </location>
</feature>
<keyword evidence="1" id="KW-0732">Signal</keyword>
<feature type="domain" description="G5" evidence="3">
    <location>
        <begin position="42"/>
        <end position="123"/>
    </location>
</feature>
<dbReference type="InterPro" id="IPR052913">
    <property type="entry name" value="Glycopeptide_resist_protein"/>
</dbReference>
<evidence type="ECO:0000313" key="4">
    <source>
        <dbReference type="EMBL" id="MPN12707.1"/>
    </source>
</evidence>
<protein>
    <recommendedName>
        <fullName evidence="3">G5 domain-containing protein</fullName>
    </recommendedName>
</protein>
<evidence type="ECO:0000256" key="2">
    <source>
        <dbReference type="SAM" id="MobiDB-lite"/>
    </source>
</evidence>
<gene>
    <name evidence="4" type="ORF">SDC9_160026</name>
</gene>
<dbReference type="SMART" id="SM01208">
    <property type="entry name" value="G5"/>
    <property type="match status" value="1"/>
</dbReference>
<dbReference type="PROSITE" id="PS51109">
    <property type="entry name" value="G5"/>
    <property type="match status" value="1"/>
</dbReference>
<dbReference type="AlphaFoldDB" id="A0A645FEI0"/>
<evidence type="ECO:0000256" key="1">
    <source>
        <dbReference type="ARBA" id="ARBA00022729"/>
    </source>
</evidence>
<dbReference type="PANTHER" id="PTHR35788">
    <property type="entry name" value="EXPORTED PROTEIN-RELATED"/>
    <property type="match status" value="1"/>
</dbReference>
<name>A0A645FEI0_9ZZZZ</name>